<dbReference type="Pfam" id="PF00072">
    <property type="entry name" value="Response_reg"/>
    <property type="match status" value="1"/>
</dbReference>
<dbReference type="InterPro" id="IPR025201">
    <property type="entry name" value="KdpD_TM"/>
</dbReference>
<evidence type="ECO:0000256" key="1">
    <source>
        <dbReference type="ARBA" id="ARBA00000085"/>
    </source>
</evidence>
<dbReference type="InterPro" id="IPR000014">
    <property type="entry name" value="PAS"/>
</dbReference>
<dbReference type="EMBL" id="CP042425">
    <property type="protein sequence ID" value="QEL15587.1"/>
    <property type="molecule type" value="Genomic_DNA"/>
</dbReference>
<dbReference type="PANTHER" id="PTHR43065:SF49">
    <property type="entry name" value="HISTIDINE KINASE"/>
    <property type="match status" value="1"/>
</dbReference>
<feature type="transmembrane region" description="Helical" evidence="15">
    <location>
        <begin position="98"/>
        <end position="115"/>
    </location>
</feature>
<feature type="domain" description="Histidine kinase" evidence="16">
    <location>
        <begin position="321"/>
        <end position="544"/>
    </location>
</feature>
<dbReference type="PANTHER" id="PTHR43065">
    <property type="entry name" value="SENSOR HISTIDINE KINASE"/>
    <property type="match status" value="1"/>
</dbReference>
<dbReference type="GO" id="GO:0006355">
    <property type="term" value="P:regulation of DNA-templated transcription"/>
    <property type="evidence" value="ECO:0007669"/>
    <property type="project" value="InterPro"/>
</dbReference>
<proteinExistence type="predicted"/>
<dbReference type="AlphaFoldDB" id="A0A5C1ABK5"/>
<dbReference type="GO" id="GO:0016020">
    <property type="term" value="C:membrane"/>
    <property type="evidence" value="ECO:0007669"/>
    <property type="project" value="UniProtKB-SubCell"/>
</dbReference>
<evidence type="ECO:0000259" key="19">
    <source>
        <dbReference type="PROSITE" id="PS50113"/>
    </source>
</evidence>
<dbReference type="InterPro" id="IPR003661">
    <property type="entry name" value="HisK_dim/P_dom"/>
</dbReference>
<feature type="modified residue" description="4-aspartylphosphate" evidence="13">
    <location>
        <position position="616"/>
    </location>
</feature>
<keyword evidence="5" id="KW-0808">Transferase</keyword>
<evidence type="ECO:0000259" key="18">
    <source>
        <dbReference type="PROSITE" id="PS50112"/>
    </source>
</evidence>
<dbReference type="RefSeq" id="WP_168218957.1">
    <property type="nucleotide sequence ID" value="NZ_CP042425.1"/>
</dbReference>
<evidence type="ECO:0000259" key="17">
    <source>
        <dbReference type="PROSITE" id="PS50110"/>
    </source>
</evidence>
<dbReference type="Gene3D" id="3.40.50.2300">
    <property type="match status" value="1"/>
</dbReference>
<dbReference type="Gene3D" id="1.20.120.620">
    <property type="entry name" value="Backbone structure of the membrane domain of e. Coli histidine kinase receptor kdpd"/>
    <property type="match status" value="1"/>
</dbReference>
<dbReference type="Gene3D" id="1.10.287.130">
    <property type="match status" value="1"/>
</dbReference>
<dbReference type="PRINTS" id="PR00344">
    <property type="entry name" value="BCTRLSENSOR"/>
</dbReference>
<keyword evidence="10 15" id="KW-1133">Transmembrane helix</keyword>
<dbReference type="SMART" id="SM00448">
    <property type="entry name" value="REC"/>
    <property type="match status" value="1"/>
</dbReference>
<dbReference type="InterPro" id="IPR004358">
    <property type="entry name" value="Sig_transdc_His_kin-like_C"/>
</dbReference>
<gene>
    <name evidence="20" type="ORF">PX52LOC_02516</name>
</gene>
<keyword evidence="9" id="KW-0067">ATP-binding</keyword>
<evidence type="ECO:0000256" key="8">
    <source>
        <dbReference type="ARBA" id="ARBA00022777"/>
    </source>
</evidence>
<evidence type="ECO:0000256" key="14">
    <source>
        <dbReference type="SAM" id="MobiDB-lite"/>
    </source>
</evidence>
<dbReference type="InterPro" id="IPR000700">
    <property type="entry name" value="PAS-assoc_C"/>
</dbReference>
<dbReference type="KEGG" id="lrs:PX52LOC_02516"/>
<evidence type="ECO:0000256" key="9">
    <source>
        <dbReference type="ARBA" id="ARBA00022840"/>
    </source>
</evidence>
<dbReference type="GO" id="GO:0005524">
    <property type="term" value="F:ATP binding"/>
    <property type="evidence" value="ECO:0007669"/>
    <property type="project" value="UniProtKB-KW"/>
</dbReference>
<dbReference type="SUPFAM" id="SSF52172">
    <property type="entry name" value="CheY-like"/>
    <property type="match status" value="1"/>
</dbReference>
<dbReference type="InterPro" id="IPR001789">
    <property type="entry name" value="Sig_transdc_resp-reg_receiver"/>
</dbReference>
<evidence type="ECO:0000259" key="16">
    <source>
        <dbReference type="PROSITE" id="PS50109"/>
    </source>
</evidence>
<dbReference type="Proteomes" id="UP000324974">
    <property type="component" value="Chromosome"/>
</dbReference>
<keyword evidence="8 20" id="KW-0418">Kinase</keyword>
<dbReference type="CDD" id="cd00082">
    <property type="entry name" value="HisKA"/>
    <property type="match status" value="1"/>
</dbReference>
<evidence type="ECO:0000256" key="11">
    <source>
        <dbReference type="ARBA" id="ARBA00023012"/>
    </source>
</evidence>
<keyword evidence="12 15" id="KW-0472">Membrane</keyword>
<keyword evidence="11" id="KW-0902">Two-component regulatory system</keyword>
<keyword evidence="21" id="KW-1185">Reference proteome</keyword>
<evidence type="ECO:0000256" key="15">
    <source>
        <dbReference type="SAM" id="Phobius"/>
    </source>
</evidence>
<protein>
    <recommendedName>
        <fullName evidence="3">histidine kinase</fullName>
        <ecNumber evidence="3">2.7.13.3</ecNumber>
    </recommendedName>
</protein>
<feature type="domain" description="PAS" evidence="18">
    <location>
        <begin position="184"/>
        <end position="253"/>
    </location>
</feature>
<accession>A0A5C1ABK5</accession>
<evidence type="ECO:0000256" key="13">
    <source>
        <dbReference type="PROSITE-ProRule" id="PRU00169"/>
    </source>
</evidence>
<feature type="transmembrane region" description="Helical" evidence="15">
    <location>
        <begin position="51"/>
        <end position="78"/>
    </location>
</feature>
<reference evidence="21" key="1">
    <citation type="submission" date="2019-08" db="EMBL/GenBank/DDBJ databases">
        <title>Limnoglobus roseus gen. nov., sp. nov., a novel freshwater planctomycete with a giant genome from the family Gemmataceae.</title>
        <authorList>
            <person name="Kulichevskaya I.S."/>
            <person name="Naumoff D.G."/>
            <person name="Miroshnikov K."/>
            <person name="Ivanova A."/>
            <person name="Philippov D.A."/>
            <person name="Hakobyan A."/>
            <person name="Rijpstra I.C."/>
            <person name="Sinninghe Damste J.S."/>
            <person name="Liesack W."/>
            <person name="Dedysh S.N."/>
        </authorList>
    </citation>
    <scope>NUCLEOTIDE SEQUENCE [LARGE SCALE GENOMIC DNA]</scope>
    <source>
        <strain evidence="21">PX52</strain>
    </source>
</reference>
<evidence type="ECO:0000256" key="7">
    <source>
        <dbReference type="ARBA" id="ARBA00022741"/>
    </source>
</evidence>
<keyword evidence="6 15" id="KW-0812">Transmembrane</keyword>
<dbReference type="Pfam" id="PF00512">
    <property type="entry name" value="HisKA"/>
    <property type="match status" value="1"/>
</dbReference>
<dbReference type="Pfam" id="PF00989">
    <property type="entry name" value="PAS"/>
    <property type="match status" value="1"/>
</dbReference>
<feature type="domain" description="PAC" evidence="19">
    <location>
        <begin position="257"/>
        <end position="308"/>
    </location>
</feature>
<dbReference type="GO" id="GO:0000155">
    <property type="term" value="F:phosphorelay sensor kinase activity"/>
    <property type="evidence" value="ECO:0007669"/>
    <property type="project" value="InterPro"/>
</dbReference>
<dbReference type="InterPro" id="IPR035965">
    <property type="entry name" value="PAS-like_dom_sf"/>
</dbReference>
<evidence type="ECO:0000256" key="3">
    <source>
        <dbReference type="ARBA" id="ARBA00012438"/>
    </source>
</evidence>
<dbReference type="SMART" id="SM00387">
    <property type="entry name" value="HATPase_c"/>
    <property type="match status" value="1"/>
</dbReference>
<dbReference type="InterPro" id="IPR005467">
    <property type="entry name" value="His_kinase_dom"/>
</dbReference>
<evidence type="ECO:0000313" key="21">
    <source>
        <dbReference type="Proteomes" id="UP000324974"/>
    </source>
</evidence>
<feature type="region of interest" description="Disordered" evidence="14">
    <location>
        <begin position="158"/>
        <end position="178"/>
    </location>
</feature>
<evidence type="ECO:0000256" key="12">
    <source>
        <dbReference type="ARBA" id="ARBA00023136"/>
    </source>
</evidence>
<feature type="transmembrane region" description="Helical" evidence="15">
    <location>
        <begin position="20"/>
        <end position="39"/>
    </location>
</feature>
<dbReference type="SUPFAM" id="SSF55785">
    <property type="entry name" value="PYP-like sensor domain (PAS domain)"/>
    <property type="match status" value="1"/>
</dbReference>
<dbReference type="CDD" id="cd00130">
    <property type="entry name" value="PAS"/>
    <property type="match status" value="1"/>
</dbReference>
<dbReference type="InterPro" id="IPR036097">
    <property type="entry name" value="HisK_dim/P_sf"/>
</dbReference>
<dbReference type="Pfam" id="PF02518">
    <property type="entry name" value="HATPase_c"/>
    <property type="match status" value="1"/>
</dbReference>
<dbReference type="EC" id="2.7.13.3" evidence="3"/>
<dbReference type="InterPro" id="IPR013767">
    <property type="entry name" value="PAS_fold"/>
</dbReference>
<evidence type="ECO:0000256" key="10">
    <source>
        <dbReference type="ARBA" id="ARBA00022989"/>
    </source>
</evidence>
<dbReference type="SUPFAM" id="SSF55874">
    <property type="entry name" value="ATPase domain of HSP90 chaperone/DNA topoisomerase II/histidine kinase"/>
    <property type="match status" value="1"/>
</dbReference>
<evidence type="ECO:0000313" key="20">
    <source>
        <dbReference type="EMBL" id="QEL15587.1"/>
    </source>
</evidence>
<dbReference type="PROSITE" id="PS50109">
    <property type="entry name" value="HIS_KIN"/>
    <property type="match status" value="1"/>
</dbReference>
<dbReference type="Gene3D" id="3.30.450.20">
    <property type="entry name" value="PAS domain"/>
    <property type="match status" value="1"/>
</dbReference>
<comment type="catalytic activity">
    <reaction evidence="1">
        <text>ATP + protein L-histidine = ADP + protein N-phospho-L-histidine.</text>
        <dbReference type="EC" id="2.7.13.3"/>
    </reaction>
</comment>
<dbReference type="InterPro" id="IPR003594">
    <property type="entry name" value="HATPase_dom"/>
</dbReference>
<feature type="domain" description="Response regulatory" evidence="17">
    <location>
        <begin position="565"/>
        <end position="681"/>
    </location>
</feature>
<dbReference type="SMART" id="SM00388">
    <property type="entry name" value="HisKA"/>
    <property type="match status" value="1"/>
</dbReference>
<dbReference type="NCBIfam" id="TIGR00229">
    <property type="entry name" value="sensory_box"/>
    <property type="match status" value="1"/>
</dbReference>
<keyword evidence="7" id="KW-0547">Nucleotide-binding</keyword>
<dbReference type="PROSITE" id="PS50112">
    <property type="entry name" value="PAS"/>
    <property type="match status" value="1"/>
</dbReference>
<dbReference type="InterPro" id="IPR036890">
    <property type="entry name" value="HATPase_C_sf"/>
</dbReference>
<comment type="subcellular location">
    <subcellularLocation>
        <location evidence="2">Membrane</location>
        <topology evidence="2">Multi-pass membrane protein</topology>
    </subcellularLocation>
</comment>
<evidence type="ECO:0000256" key="4">
    <source>
        <dbReference type="ARBA" id="ARBA00022553"/>
    </source>
</evidence>
<dbReference type="InterPro" id="IPR011006">
    <property type="entry name" value="CheY-like_superfamily"/>
</dbReference>
<dbReference type="SMART" id="SM00091">
    <property type="entry name" value="PAS"/>
    <property type="match status" value="1"/>
</dbReference>
<dbReference type="InterPro" id="IPR038318">
    <property type="entry name" value="KdpD_sf"/>
</dbReference>
<dbReference type="PROSITE" id="PS50113">
    <property type="entry name" value="PAC"/>
    <property type="match status" value="1"/>
</dbReference>
<dbReference type="Gene3D" id="3.30.565.10">
    <property type="entry name" value="Histidine kinase-like ATPase, C-terminal domain"/>
    <property type="match status" value="1"/>
</dbReference>
<dbReference type="SUPFAM" id="SSF47384">
    <property type="entry name" value="Homodimeric domain of signal transducing histidine kinase"/>
    <property type="match status" value="1"/>
</dbReference>
<name>A0A5C1ABK5_9BACT</name>
<keyword evidence="4 13" id="KW-0597">Phosphoprotein</keyword>
<evidence type="ECO:0000256" key="6">
    <source>
        <dbReference type="ARBA" id="ARBA00022692"/>
    </source>
</evidence>
<dbReference type="PROSITE" id="PS50110">
    <property type="entry name" value="RESPONSE_REGULATORY"/>
    <property type="match status" value="1"/>
</dbReference>
<evidence type="ECO:0000256" key="2">
    <source>
        <dbReference type="ARBA" id="ARBA00004141"/>
    </source>
</evidence>
<dbReference type="Pfam" id="PF13493">
    <property type="entry name" value="DUF4118"/>
    <property type="match status" value="1"/>
</dbReference>
<sequence>MTAASLTLSGGKDWPTPLPHVYALTVMAVSLAALVRWLLDPYLREHHPFVLFLVPVLVAAWVAGWKPATLAAALGYLAADYLFVHPRGAVGFHDAEHVVGAAFFVAVSGIGIGLVEQTRAARRQAEGQAASLRGEVADHEQTQARLREAQAQLERRVETRTAELSHATHQLSEEEAARRAAEGRVRRLAAIVASSEDAIIGQDLAGTITDWNAGAEHLLAYPAAEVVGRPAAVIVPADRRDEAERVTGRLARGEDVRPYETVRLRRGGVEVPVSIRVSPIRDDGQLVGRAEICRDLTYAKRLEERLRQSQKMESIGQLAGGVAHDFNNILTVINGYTDLILQDLGPDDPRRGLLKQVHDAGTRAAALTQQLLAFSRKQVLQPRVLDLGVVVRDSERMLRRLIGEDVHLATVIRPDLGRVKVDPTQMEQVLLNLAVNARDAMPRGGRLTVEAANVNLDEGYADAHPEVWPGRYVMLAVADTGTGMDEGTKARMFDPFYTTKGVGKGTGLGLAVVHGIVKQSGGHVVAYSEVGLGTTVKMCLPAVEGLGTAGKSHPRITTGPRGSETVLLVEDEAAVRQFSRAALQLSGYTVLEAGHGGEAVRLAERYEGPIHLLVSDVVMPEMGGRLLAERLSASRPGIKVVFVSGYTDDAIVRHGVLEAGVAFLQKPFSPADLARKVREVLDSKE</sequence>
<organism evidence="20 21">
    <name type="scientific">Limnoglobus roseus</name>
    <dbReference type="NCBI Taxonomy" id="2598579"/>
    <lineage>
        <taxon>Bacteria</taxon>
        <taxon>Pseudomonadati</taxon>
        <taxon>Planctomycetota</taxon>
        <taxon>Planctomycetia</taxon>
        <taxon>Gemmatales</taxon>
        <taxon>Gemmataceae</taxon>
        <taxon>Limnoglobus</taxon>
    </lineage>
</organism>
<evidence type="ECO:0000256" key="5">
    <source>
        <dbReference type="ARBA" id="ARBA00022679"/>
    </source>
</evidence>